<accession>A0A834X0X1</accession>
<gene>
    <name evidence="2" type="ORF">G2W53_010977</name>
</gene>
<dbReference type="InterPro" id="IPR044730">
    <property type="entry name" value="RNase_H-like_dom_plant"/>
</dbReference>
<dbReference type="OrthoDB" id="1741277at2759"/>
<comment type="caution">
    <text evidence="2">The sequence shown here is derived from an EMBL/GenBank/DDBJ whole genome shotgun (WGS) entry which is preliminary data.</text>
</comment>
<name>A0A834X0X1_9FABA</name>
<dbReference type="PANTHER" id="PTHR47074:SF48">
    <property type="entry name" value="POLYNUCLEOTIDYL TRANSFERASE, RIBONUCLEASE H-LIKE SUPERFAMILY PROTEIN"/>
    <property type="match status" value="1"/>
</dbReference>
<evidence type="ECO:0000313" key="3">
    <source>
        <dbReference type="Proteomes" id="UP000634136"/>
    </source>
</evidence>
<sequence>MMWVMAKFDYSSRLFHANILEWLVIEAAEWEEEEEQLATLAVAMYIAWERRNKKKFASEVLKAEDLWPRVERIMDEMQVATFTDDQNKSEPTSFVWEKPEYSYRKLNVDATVCKDGGGSMGALVRDETGVCLGAFMCSVLFPHEPVLLEAMAIRNGLELARDIGCKHVMVESDAKLSSEVELEHHHSQVSPITFNFLSMHKMVLRIEGTTASSLALLLFSQFVLL</sequence>
<dbReference type="Pfam" id="PF13456">
    <property type="entry name" value="RVT_3"/>
    <property type="match status" value="1"/>
</dbReference>
<protein>
    <recommendedName>
        <fullName evidence="1">RNase H type-1 domain-containing protein</fullName>
    </recommendedName>
</protein>
<dbReference type="PANTHER" id="PTHR47074">
    <property type="entry name" value="BNAC02G40300D PROTEIN"/>
    <property type="match status" value="1"/>
</dbReference>
<dbReference type="CDD" id="cd06222">
    <property type="entry name" value="RNase_H_like"/>
    <property type="match status" value="1"/>
</dbReference>
<proteinExistence type="predicted"/>
<dbReference type="Proteomes" id="UP000634136">
    <property type="component" value="Unassembled WGS sequence"/>
</dbReference>
<dbReference type="InterPro" id="IPR052929">
    <property type="entry name" value="RNase_H-like_EbsB-rel"/>
</dbReference>
<evidence type="ECO:0000259" key="1">
    <source>
        <dbReference type="Pfam" id="PF13456"/>
    </source>
</evidence>
<reference evidence="2" key="1">
    <citation type="submission" date="2020-09" db="EMBL/GenBank/DDBJ databases">
        <title>Genome-Enabled Discovery of Anthraquinone Biosynthesis in Senna tora.</title>
        <authorList>
            <person name="Kang S.-H."/>
            <person name="Pandey R.P."/>
            <person name="Lee C.-M."/>
            <person name="Sim J.-S."/>
            <person name="Jeong J.-T."/>
            <person name="Choi B.-S."/>
            <person name="Jung M."/>
            <person name="Ginzburg D."/>
            <person name="Zhao K."/>
            <person name="Won S.Y."/>
            <person name="Oh T.-J."/>
            <person name="Yu Y."/>
            <person name="Kim N.-H."/>
            <person name="Lee O.R."/>
            <person name="Lee T.-H."/>
            <person name="Bashyal P."/>
            <person name="Kim T.-S."/>
            <person name="Lee W.-H."/>
            <person name="Kawkins C."/>
            <person name="Kim C.-K."/>
            <person name="Kim J.S."/>
            <person name="Ahn B.O."/>
            <person name="Rhee S.Y."/>
            <person name="Sohng J.K."/>
        </authorList>
    </citation>
    <scope>NUCLEOTIDE SEQUENCE</scope>
    <source>
        <tissue evidence="2">Leaf</tissue>
    </source>
</reference>
<feature type="domain" description="RNase H type-1" evidence="1">
    <location>
        <begin position="107"/>
        <end position="175"/>
    </location>
</feature>
<organism evidence="2 3">
    <name type="scientific">Senna tora</name>
    <dbReference type="NCBI Taxonomy" id="362788"/>
    <lineage>
        <taxon>Eukaryota</taxon>
        <taxon>Viridiplantae</taxon>
        <taxon>Streptophyta</taxon>
        <taxon>Embryophyta</taxon>
        <taxon>Tracheophyta</taxon>
        <taxon>Spermatophyta</taxon>
        <taxon>Magnoliopsida</taxon>
        <taxon>eudicotyledons</taxon>
        <taxon>Gunneridae</taxon>
        <taxon>Pentapetalae</taxon>
        <taxon>rosids</taxon>
        <taxon>fabids</taxon>
        <taxon>Fabales</taxon>
        <taxon>Fabaceae</taxon>
        <taxon>Caesalpinioideae</taxon>
        <taxon>Cassia clade</taxon>
        <taxon>Senna</taxon>
    </lineage>
</organism>
<evidence type="ECO:0000313" key="2">
    <source>
        <dbReference type="EMBL" id="KAF7836118.1"/>
    </source>
</evidence>
<keyword evidence="3" id="KW-1185">Reference proteome</keyword>
<dbReference type="GO" id="GO:0004523">
    <property type="term" value="F:RNA-DNA hybrid ribonuclease activity"/>
    <property type="evidence" value="ECO:0007669"/>
    <property type="project" value="InterPro"/>
</dbReference>
<dbReference type="AlphaFoldDB" id="A0A834X0X1"/>
<dbReference type="GO" id="GO:0003676">
    <property type="term" value="F:nucleic acid binding"/>
    <property type="evidence" value="ECO:0007669"/>
    <property type="project" value="InterPro"/>
</dbReference>
<dbReference type="InterPro" id="IPR002156">
    <property type="entry name" value="RNaseH_domain"/>
</dbReference>
<dbReference type="EMBL" id="JAAIUW010000004">
    <property type="protein sequence ID" value="KAF7836118.1"/>
    <property type="molecule type" value="Genomic_DNA"/>
</dbReference>